<feature type="domain" description="C3H1-type" evidence="17">
    <location>
        <begin position="203"/>
        <end position="230"/>
    </location>
</feature>
<dbReference type="Proteomes" id="UP000095728">
    <property type="component" value="Unassembled WGS sequence"/>
</dbReference>
<keyword evidence="8 13" id="KW-0175">Coiled coil</keyword>
<protein>
    <submittedName>
        <fullName evidence="18">General negative regulator of transcription subunit 4</fullName>
    </submittedName>
</protein>
<dbReference type="InterPro" id="IPR034261">
    <property type="entry name" value="CNOT4_RRM"/>
</dbReference>
<sequence>MATAYIEPFLSEDEDEYCPLCVEPMDLSDKHFKPCPCGYQICSFCYNNIRQNPELNGKCPACRRKYDDESVQYVVLSPEELKLEQLKQAKKEKERKIRDKERKENENANRRQLANMRVIQKNLVYVVGLNPSCPYEEVAGLLKSDKYFGQYGRITKIVVNRKENGSNQGYGVYVTFSKKEEAYRCISQVDGTYWDGRIIKAAYGTTKYCSSYLRGQSCPNPNCMFLHEPGEEAEYYNRHGVQNGRPGYNSTTHHSALPKTVPPLKLSAPSNAADTEHVLNSDSSHVYSSASAMSPNLASHYAHTVAQPSQTGSGSTGAASHTTYTNASPSANHIHLNTSNITSASASQLTPAGIPVSNPWGSVKPSQQPTVNPWGARASGTNANSAGGSSAFSSTVGIGSAGVFPSLNQASNAQTPSTSSSLSSSTIDATNKNNLNTLNNLNSPHLSGSSFNALNQSQDHLSSNGKSAFGSNTPSSISSIIGTQNSFNTMPAQHTSIMKSVLKKNGGSSTAMASNSSNKNDKDKEKENNNNQTNIYDPCANAVKLLDDAIDYLSTFKSSSISLRTSIFRNENEQLRYQSMPPLFSYENITPVEKSEGVLRQKLIKMLSVEPTEPDANMSPSASIVHSTNAIEIPSVNASPENPMVSPMANTMFQSPHMFPDQQLAQQQLLQQQQLAQQQLAQQQQALQQQLLLQQQQQQHFAHPPGMFNQKSVQSTPQMAAQSMNLNPSGSSNSTDLLNQLIKGKKI</sequence>
<feature type="domain" description="RING-type" evidence="15">
    <location>
        <begin position="18"/>
        <end position="63"/>
    </location>
</feature>
<dbReference type="EMBL" id="LPNM01000008">
    <property type="protein sequence ID" value="OEJ84074.1"/>
    <property type="molecule type" value="Genomic_DNA"/>
</dbReference>
<dbReference type="SUPFAM" id="SSF54928">
    <property type="entry name" value="RNA-binding domain, RBD"/>
    <property type="match status" value="1"/>
</dbReference>
<dbReference type="CDD" id="cd16618">
    <property type="entry name" value="mRING-HC-C4C4_CNOT4"/>
    <property type="match status" value="1"/>
</dbReference>
<evidence type="ECO:0000256" key="8">
    <source>
        <dbReference type="ARBA" id="ARBA00023054"/>
    </source>
</evidence>
<evidence type="ECO:0000259" key="17">
    <source>
        <dbReference type="PROSITE" id="PS50103"/>
    </source>
</evidence>
<evidence type="ECO:0000256" key="4">
    <source>
        <dbReference type="ARBA" id="ARBA00022771"/>
    </source>
</evidence>
<feature type="region of interest" description="Disordered" evidence="14">
    <location>
        <begin position="449"/>
        <end position="472"/>
    </location>
</feature>
<dbReference type="InterPro" id="IPR012677">
    <property type="entry name" value="Nucleotide-bd_a/b_plait_sf"/>
</dbReference>
<feature type="zinc finger region" description="C3H1-type" evidence="12">
    <location>
        <begin position="203"/>
        <end position="230"/>
    </location>
</feature>
<dbReference type="InterPro" id="IPR003954">
    <property type="entry name" value="RRM_euk-type"/>
</dbReference>
<keyword evidence="3 12" id="KW-0479">Metal-binding</keyword>
<dbReference type="AlphaFoldDB" id="A0A1E5RB05"/>
<evidence type="ECO:0000256" key="3">
    <source>
        <dbReference type="ARBA" id="ARBA00022723"/>
    </source>
</evidence>
<dbReference type="GO" id="GO:0010557">
    <property type="term" value="P:positive regulation of macromolecule biosynthetic process"/>
    <property type="evidence" value="ECO:0007669"/>
    <property type="project" value="UniProtKB-ARBA"/>
</dbReference>
<keyword evidence="5 12" id="KW-0862">Zinc</keyword>
<keyword evidence="2" id="KW-0678">Repressor</keyword>
<dbReference type="InterPro" id="IPR001841">
    <property type="entry name" value="Znf_RING"/>
</dbReference>
<evidence type="ECO:0000256" key="13">
    <source>
        <dbReference type="SAM" id="Coils"/>
    </source>
</evidence>
<dbReference type="InterPro" id="IPR035979">
    <property type="entry name" value="RBD_domain_sf"/>
</dbReference>
<dbReference type="SUPFAM" id="SSF57850">
    <property type="entry name" value="RING/U-box"/>
    <property type="match status" value="1"/>
</dbReference>
<dbReference type="PANTHER" id="PTHR12603:SF0">
    <property type="entry name" value="CCR4-NOT TRANSCRIPTION COMPLEX SUBUNIT 4"/>
    <property type="match status" value="1"/>
</dbReference>
<evidence type="ECO:0000313" key="18">
    <source>
        <dbReference type="EMBL" id="OEJ84074.1"/>
    </source>
</evidence>
<evidence type="ECO:0000256" key="2">
    <source>
        <dbReference type="ARBA" id="ARBA00022491"/>
    </source>
</evidence>
<evidence type="ECO:0000256" key="1">
    <source>
        <dbReference type="ARBA" id="ARBA00004123"/>
    </source>
</evidence>
<dbReference type="GO" id="GO:0005634">
    <property type="term" value="C:nucleus"/>
    <property type="evidence" value="ECO:0007669"/>
    <property type="project" value="UniProtKB-SubCell"/>
</dbReference>
<dbReference type="GO" id="GO:0061630">
    <property type="term" value="F:ubiquitin protein ligase activity"/>
    <property type="evidence" value="ECO:0007669"/>
    <property type="project" value="UniProtKB-ARBA"/>
</dbReference>
<dbReference type="InterPro" id="IPR039780">
    <property type="entry name" value="Mot2"/>
</dbReference>
<dbReference type="GO" id="GO:0016567">
    <property type="term" value="P:protein ubiquitination"/>
    <property type="evidence" value="ECO:0007669"/>
    <property type="project" value="TreeGrafter"/>
</dbReference>
<keyword evidence="4 12" id="KW-0863">Zinc-finger</keyword>
<feature type="compositionally biased region" description="Low complexity" evidence="14">
    <location>
        <begin position="415"/>
        <end position="428"/>
    </location>
</feature>
<feature type="region of interest" description="Disordered" evidence="14">
    <location>
        <begin position="703"/>
        <end position="747"/>
    </location>
</feature>
<feature type="region of interest" description="Disordered" evidence="14">
    <location>
        <begin position="504"/>
        <end position="535"/>
    </location>
</feature>
<dbReference type="InterPro" id="IPR013083">
    <property type="entry name" value="Znf_RING/FYVE/PHD"/>
</dbReference>
<dbReference type="PROSITE" id="PS50102">
    <property type="entry name" value="RRM"/>
    <property type="match status" value="1"/>
</dbReference>
<evidence type="ECO:0000256" key="10">
    <source>
        <dbReference type="ARBA" id="ARBA00023242"/>
    </source>
</evidence>
<keyword evidence="7" id="KW-0805">Transcription regulation</keyword>
<comment type="caution">
    <text evidence="18">The sequence shown here is derived from an EMBL/GenBank/DDBJ whole genome shotgun (WGS) entry which is preliminary data.</text>
</comment>
<dbReference type="GO" id="GO:0051254">
    <property type="term" value="P:positive regulation of RNA metabolic process"/>
    <property type="evidence" value="ECO:0007669"/>
    <property type="project" value="UniProtKB-ARBA"/>
</dbReference>
<dbReference type="SMART" id="SM00361">
    <property type="entry name" value="RRM_1"/>
    <property type="match status" value="1"/>
</dbReference>
<evidence type="ECO:0000256" key="12">
    <source>
        <dbReference type="PROSITE-ProRule" id="PRU00723"/>
    </source>
</evidence>
<evidence type="ECO:0000313" key="19">
    <source>
        <dbReference type="Proteomes" id="UP000095728"/>
    </source>
</evidence>
<feature type="compositionally biased region" description="Polar residues" evidence="14">
    <location>
        <begin position="709"/>
        <end position="738"/>
    </location>
</feature>
<feature type="region of interest" description="Disordered" evidence="14">
    <location>
        <begin position="245"/>
        <end position="271"/>
    </location>
</feature>
<keyword evidence="19" id="KW-1185">Reference proteome</keyword>
<dbReference type="PROSITE" id="PS50103">
    <property type="entry name" value="ZF_C3H1"/>
    <property type="match status" value="1"/>
</dbReference>
<feature type="coiled-coil region" evidence="13">
    <location>
        <begin position="76"/>
        <end position="111"/>
    </location>
</feature>
<dbReference type="CDD" id="cd12438">
    <property type="entry name" value="RRM_CNOT4"/>
    <property type="match status" value="1"/>
</dbReference>
<keyword evidence="10" id="KW-0539">Nucleus</keyword>
<accession>A0A1E5RB05</accession>
<comment type="subcellular location">
    <subcellularLocation>
        <location evidence="1">Nucleus</location>
    </subcellularLocation>
</comment>
<evidence type="ECO:0000256" key="7">
    <source>
        <dbReference type="ARBA" id="ARBA00023015"/>
    </source>
</evidence>
<dbReference type="GO" id="GO:0008270">
    <property type="term" value="F:zinc ion binding"/>
    <property type="evidence" value="ECO:0007669"/>
    <property type="project" value="UniProtKB-KW"/>
</dbReference>
<dbReference type="GO" id="GO:0000956">
    <property type="term" value="P:nuclear-transcribed mRNA catabolic process"/>
    <property type="evidence" value="ECO:0007669"/>
    <property type="project" value="UniProtKB-ARBA"/>
</dbReference>
<dbReference type="SMART" id="SM00360">
    <property type="entry name" value="RRM"/>
    <property type="match status" value="1"/>
</dbReference>
<evidence type="ECO:0000256" key="9">
    <source>
        <dbReference type="ARBA" id="ARBA00023163"/>
    </source>
</evidence>
<dbReference type="Gene3D" id="3.30.70.330">
    <property type="match status" value="1"/>
</dbReference>
<feature type="domain" description="RRM" evidence="16">
    <location>
        <begin position="122"/>
        <end position="206"/>
    </location>
</feature>
<feature type="compositionally biased region" description="Low complexity" evidence="14">
    <location>
        <begin position="306"/>
        <end position="323"/>
    </location>
</feature>
<dbReference type="PANTHER" id="PTHR12603">
    <property type="entry name" value="CCR4-NOT TRANSCRIPTION COMPLEX RELATED"/>
    <property type="match status" value="1"/>
</dbReference>
<evidence type="ECO:0000256" key="6">
    <source>
        <dbReference type="ARBA" id="ARBA00022884"/>
    </source>
</evidence>
<dbReference type="GO" id="GO:0030015">
    <property type="term" value="C:CCR4-NOT core complex"/>
    <property type="evidence" value="ECO:0007669"/>
    <property type="project" value="UniProtKB-ARBA"/>
</dbReference>
<keyword evidence="6 11" id="KW-0694">RNA-binding</keyword>
<keyword evidence="9" id="KW-0804">Transcription</keyword>
<dbReference type="InParanoid" id="A0A1E5RB05"/>
<dbReference type="FunFam" id="3.30.70.330:FF:000257">
    <property type="entry name" value="CCR4-NOT core complex subunit Not4"/>
    <property type="match status" value="1"/>
</dbReference>
<dbReference type="GO" id="GO:0003723">
    <property type="term" value="F:RNA binding"/>
    <property type="evidence" value="ECO:0007669"/>
    <property type="project" value="UniProtKB-UniRule"/>
</dbReference>
<dbReference type="FunCoup" id="A0A1E5RB05">
    <property type="interactions" value="409"/>
</dbReference>
<evidence type="ECO:0000256" key="5">
    <source>
        <dbReference type="ARBA" id="ARBA00022833"/>
    </source>
</evidence>
<evidence type="ECO:0000259" key="15">
    <source>
        <dbReference type="PROSITE" id="PS50089"/>
    </source>
</evidence>
<dbReference type="FunFam" id="3.30.40.10:FF:000006">
    <property type="entry name" value="CCR4-NOT transcription complex subunit 4"/>
    <property type="match status" value="1"/>
</dbReference>
<dbReference type="InterPro" id="IPR000504">
    <property type="entry name" value="RRM_dom"/>
</dbReference>
<feature type="compositionally biased region" description="Low complexity" evidence="14">
    <location>
        <begin position="375"/>
        <end position="391"/>
    </location>
</feature>
<dbReference type="STRING" id="56408.A0A1E5RB05"/>
<proteinExistence type="predicted"/>
<evidence type="ECO:0000259" key="16">
    <source>
        <dbReference type="PROSITE" id="PS50102"/>
    </source>
</evidence>
<evidence type="ECO:0000256" key="14">
    <source>
        <dbReference type="SAM" id="MobiDB-lite"/>
    </source>
</evidence>
<feature type="compositionally biased region" description="Basic and acidic residues" evidence="14">
    <location>
        <begin position="519"/>
        <end position="528"/>
    </location>
</feature>
<evidence type="ECO:0000256" key="11">
    <source>
        <dbReference type="PROSITE-ProRule" id="PRU00176"/>
    </source>
</evidence>
<dbReference type="Pfam" id="PF14570">
    <property type="entry name" value="zf-RING_4"/>
    <property type="match status" value="1"/>
</dbReference>
<feature type="region of interest" description="Disordered" evidence="14">
    <location>
        <begin position="409"/>
        <end position="428"/>
    </location>
</feature>
<dbReference type="InterPro" id="IPR000571">
    <property type="entry name" value="Znf_CCCH"/>
</dbReference>
<dbReference type="Gene3D" id="3.30.40.10">
    <property type="entry name" value="Zinc/RING finger domain, C3HC4 (zinc finger)"/>
    <property type="match status" value="1"/>
</dbReference>
<organism evidence="18 19">
    <name type="scientific">Hanseniaspora osmophila</name>
    <dbReference type="NCBI Taxonomy" id="56408"/>
    <lineage>
        <taxon>Eukaryota</taxon>
        <taxon>Fungi</taxon>
        <taxon>Dikarya</taxon>
        <taxon>Ascomycota</taxon>
        <taxon>Saccharomycotina</taxon>
        <taxon>Saccharomycetes</taxon>
        <taxon>Saccharomycodales</taxon>
        <taxon>Saccharomycodaceae</taxon>
        <taxon>Hanseniaspora</taxon>
    </lineage>
</organism>
<feature type="region of interest" description="Disordered" evidence="14">
    <location>
        <begin position="305"/>
        <end position="331"/>
    </location>
</feature>
<gene>
    <name evidence="18" type="ORF">AWRI3579_g2734</name>
</gene>
<reference evidence="19" key="1">
    <citation type="journal article" date="2016" name="Genome Announc.">
        <title>Genome sequences of three species of Hanseniaspora isolated from spontaneous wine fermentations.</title>
        <authorList>
            <person name="Sternes P.R."/>
            <person name="Lee D."/>
            <person name="Kutyna D.R."/>
            <person name="Borneman A.R."/>
        </authorList>
    </citation>
    <scope>NUCLEOTIDE SEQUENCE [LARGE SCALE GENOMIC DNA]</scope>
    <source>
        <strain evidence="19">AWRI3579</strain>
    </source>
</reference>
<dbReference type="InterPro" id="IPR039515">
    <property type="entry name" value="NOT4_mRING-HC-C4C4"/>
</dbReference>
<name>A0A1E5RB05_9ASCO</name>
<feature type="region of interest" description="Disordered" evidence="14">
    <location>
        <begin position="349"/>
        <end position="391"/>
    </location>
</feature>
<dbReference type="PROSITE" id="PS50089">
    <property type="entry name" value="ZF_RING_2"/>
    <property type="match status" value="1"/>
</dbReference>
<dbReference type="OrthoDB" id="1923159at2759"/>
<dbReference type="Pfam" id="PF00076">
    <property type="entry name" value="RRM_1"/>
    <property type="match status" value="1"/>
</dbReference>